<dbReference type="Pfam" id="PF10262">
    <property type="entry name" value="Rdx"/>
    <property type="match status" value="1"/>
</dbReference>
<comment type="caution">
    <text evidence="3">The sequence shown here is derived from an EMBL/GenBank/DDBJ whole genome shotgun (WGS) entry which is preliminary data.</text>
</comment>
<reference evidence="3 4" key="1">
    <citation type="journal article" date="2012" name="Plant Cell">
        <title>Genome comparison of barley and maize smut fungi reveals targeted loss of RNA silencing components and species-specific presence of transposable elements.</title>
        <authorList>
            <person name="Laurie J.D."/>
            <person name="Ali S."/>
            <person name="Linning R."/>
            <person name="Mannhaupt G."/>
            <person name="Wong P."/>
            <person name="Gueldener U."/>
            <person name="Muensterkoetter M."/>
            <person name="Moore R."/>
            <person name="Kahmann R."/>
            <person name="Bakkeren G."/>
            <person name="Schirawski J."/>
        </authorList>
    </citation>
    <scope>NUCLEOTIDE SEQUENCE [LARGE SCALE GENOMIC DNA]</scope>
    <source>
        <strain evidence="4">Uh4875-4</strain>
    </source>
</reference>
<accession>I2FRG5</accession>
<feature type="compositionally biased region" description="Polar residues" evidence="2">
    <location>
        <begin position="18"/>
        <end position="31"/>
    </location>
</feature>
<sequence length="187" mass="20352">MAGQREEKCVDCQPDPCHSSTSIAAPTSSLTVAKKEQGPKKEDVLDPTTFVAPIDLSAASAGMAKPLVIIEYCQRCKFGLRANWIQQELLSTFAPTITTIDSAGIGSIMLIPKIDDESSGRFRIYLLPSSLSSADLEAEEGGTVYSGGLRLVWDRKTQGGFPEMKVLKQRVRDLINPHFGLGHSDRK</sequence>
<protein>
    <recommendedName>
        <fullName evidence="5">Selenoprotein W</fullName>
    </recommendedName>
</protein>
<gene>
    <name evidence="3" type="ORF">UHOR_07482</name>
</gene>
<evidence type="ECO:0008006" key="5">
    <source>
        <dbReference type="Google" id="ProtNLM"/>
    </source>
</evidence>
<evidence type="ECO:0000256" key="1">
    <source>
        <dbReference type="ARBA" id="ARBA00023284"/>
    </source>
</evidence>
<dbReference type="PANTHER" id="PTHR36417:SF2">
    <property type="entry name" value="SELENOPROTEIN DOMAIN PROTEIN (AFU_ORTHOLOGUE AFUA_1G05220)"/>
    <property type="match status" value="1"/>
</dbReference>
<feature type="region of interest" description="Disordered" evidence="2">
    <location>
        <begin position="16"/>
        <end position="41"/>
    </location>
</feature>
<evidence type="ECO:0000256" key="2">
    <source>
        <dbReference type="SAM" id="MobiDB-lite"/>
    </source>
</evidence>
<keyword evidence="1" id="KW-0676">Redox-active center</keyword>
<dbReference type="InterPro" id="IPR011893">
    <property type="entry name" value="Selenoprotein_Rdx-typ"/>
</dbReference>
<dbReference type="NCBIfam" id="TIGR02174">
    <property type="entry name" value="CXXU_selWTH"/>
    <property type="match status" value="1"/>
</dbReference>
<dbReference type="InterPro" id="IPR036249">
    <property type="entry name" value="Thioredoxin-like_sf"/>
</dbReference>
<dbReference type="AlphaFoldDB" id="I2FRG5"/>
<proteinExistence type="predicted"/>
<dbReference type="HOGENOM" id="CLU_068510_2_0_1"/>
<dbReference type="PANTHER" id="PTHR36417">
    <property type="entry name" value="SELENOPROTEIN DOMAIN PROTEIN (AFU_ORTHOLOGUE AFUA_1G05220)"/>
    <property type="match status" value="1"/>
</dbReference>
<keyword evidence="4" id="KW-1185">Reference proteome</keyword>
<dbReference type="Proteomes" id="UP000006174">
    <property type="component" value="Unassembled WGS sequence"/>
</dbReference>
<name>I2FRG5_USTHO</name>
<dbReference type="OMA" id="WVSTELM"/>
<evidence type="ECO:0000313" key="3">
    <source>
        <dbReference type="EMBL" id="CCF49508.1"/>
    </source>
</evidence>
<dbReference type="SUPFAM" id="SSF52833">
    <property type="entry name" value="Thioredoxin-like"/>
    <property type="match status" value="1"/>
</dbReference>
<dbReference type="Gene3D" id="3.40.30.10">
    <property type="entry name" value="Glutaredoxin"/>
    <property type="match status" value="1"/>
</dbReference>
<dbReference type="eggNOG" id="ENOG502S6UH">
    <property type="taxonomic scope" value="Eukaryota"/>
</dbReference>
<organism evidence="3 4">
    <name type="scientific">Ustilago hordei</name>
    <name type="common">Barley covered smut fungus</name>
    <dbReference type="NCBI Taxonomy" id="120017"/>
    <lineage>
        <taxon>Eukaryota</taxon>
        <taxon>Fungi</taxon>
        <taxon>Dikarya</taxon>
        <taxon>Basidiomycota</taxon>
        <taxon>Ustilaginomycotina</taxon>
        <taxon>Ustilaginomycetes</taxon>
        <taxon>Ustilaginales</taxon>
        <taxon>Ustilaginaceae</taxon>
        <taxon>Ustilago</taxon>
    </lineage>
</organism>
<evidence type="ECO:0000313" key="4">
    <source>
        <dbReference type="Proteomes" id="UP000006174"/>
    </source>
</evidence>
<dbReference type="EMBL" id="CAGI01000145">
    <property type="protein sequence ID" value="CCF49508.1"/>
    <property type="molecule type" value="Genomic_DNA"/>
</dbReference>